<dbReference type="PRINTS" id="PR01490">
    <property type="entry name" value="RTXTOXIND"/>
</dbReference>
<keyword evidence="7" id="KW-1133">Transmembrane helix</keyword>
<dbReference type="PANTHER" id="PTHR30386">
    <property type="entry name" value="MEMBRANE FUSION SUBUNIT OF EMRAB-TOLC MULTIDRUG EFFLUX PUMP"/>
    <property type="match status" value="1"/>
</dbReference>
<keyword evidence="5 9" id="KW-0997">Cell inner membrane</keyword>
<accession>A0A9X0R1C0</accession>
<dbReference type="Pfam" id="PF26002">
    <property type="entry name" value="Beta-barrel_AprE"/>
    <property type="match status" value="1"/>
</dbReference>
<dbReference type="SUPFAM" id="SSF111369">
    <property type="entry name" value="HlyD-like secretion proteins"/>
    <property type="match status" value="1"/>
</dbReference>
<evidence type="ECO:0000256" key="2">
    <source>
        <dbReference type="ARBA" id="ARBA00009477"/>
    </source>
</evidence>
<evidence type="ECO:0000256" key="6">
    <source>
        <dbReference type="ARBA" id="ARBA00022692"/>
    </source>
</evidence>
<evidence type="ECO:0000256" key="3">
    <source>
        <dbReference type="ARBA" id="ARBA00022448"/>
    </source>
</evidence>
<feature type="coiled-coil region" evidence="10">
    <location>
        <begin position="263"/>
        <end position="290"/>
    </location>
</feature>
<dbReference type="InterPro" id="IPR010129">
    <property type="entry name" value="T1SS_HlyD"/>
</dbReference>
<evidence type="ECO:0000256" key="10">
    <source>
        <dbReference type="SAM" id="Coils"/>
    </source>
</evidence>
<feature type="domain" description="AprE-like long alpha-helical hairpin" evidence="12">
    <location>
        <begin position="128"/>
        <end position="319"/>
    </location>
</feature>
<dbReference type="InterPro" id="IPR058781">
    <property type="entry name" value="HH_AprE-like"/>
</dbReference>
<evidence type="ECO:0000256" key="7">
    <source>
        <dbReference type="ARBA" id="ARBA00022989"/>
    </source>
</evidence>
<dbReference type="EMBL" id="JACOMF010000029">
    <property type="protein sequence ID" value="MBC4017490.1"/>
    <property type="molecule type" value="Genomic_DNA"/>
</dbReference>
<evidence type="ECO:0000256" key="1">
    <source>
        <dbReference type="ARBA" id="ARBA00004377"/>
    </source>
</evidence>
<evidence type="ECO:0000256" key="5">
    <source>
        <dbReference type="ARBA" id="ARBA00022519"/>
    </source>
</evidence>
<dbReference type="NCBIfam" id="TIGR01843">
    <property type="entry name" value="type_I_hlyD"/>
    <property type="match status" value="1"/>
</dbReference>
<comment type="caution">
    <text evidence="14">The sequence shown here is derived from an EMBL/GenBank/DDBJ whole genome shotgun (WGS) entry which is preliminary data.</text>
</comment>
<dbReference type="InterPro" id="IPR058982">
    <property type="entry name" value="Beta-barrel_AprE"/>
</dbReference>
<keyword evidence="4 9" id="KW-1003">Cell membrane</keyword>
<keyword evidence="10" id="KW-0175">Coiled coil</keyword>
<evidence type="ECO:0000256" key="8">
    <source>
        <dbReference type="ARBA" id="ARBA00023136"/>
    </source>
</evidence>
<comment type="similarity">
    <text evidence="2 9">Belongs to the membrane fusion protein (MFP) (TC 8.A.1) family.</text>
</comment>
<dbReference type="RefSeq" id="WP_186772249.1">
    <property type="nucleotide sequence ID" value="NZ_JACOMF010000029.1"/>
</dbReference>
<feature type="domain" description="AprE-like beta-barrel" evidence="13">
    <location>
        <begin position="362"/>
        <end position="446"/>
    </location>
</feature>
<feature type="region of interest" description="Disordered" evidence="11">
    <location>
        <begin position="1"/>
        <end position="26"/>
    </location>
</feature>
<name>A0A9X0R1C0_9PROT</name>
<evidence type="ECO:0000256" key="4">
    <source>
        <dbReference type="ARBA" id="ARBA00022475"/>
    </source>
</evidence>
<proteinExistence type="inferred from homology"/>
<dbReference type="GO" id="GO:0005886">
    <property type="term" value="C:plasma membrane"/>
    <property type="evidence" value="ECO:0007669"/>
    <property type="project" value="UniProtKB-SubCell"/>
</dbReference>
<organism evidence="14 15">
    <name type="scientific">Siccirubricoccus deserti</name>
    <dbReference type="NCBI Taxonomy" id="2013562"/>
    <lineage>
        <taxon>Bacteria</taxon>
        <taxon>Pseudomonadati</taxon>
        <taxon>Pseudomonadota</taxon>
        <taxon>Alphaproteobacteria</taxon>
        <taxon>Acetobacterales</taxon>
        <taxon>Roseomonadaceae</taxon>
        <taxon>Siccirubricoccus</taxon>
    </lineage>
</organism>
<evidence type="ECO:0000313" key="15">
    <source>
        <dbReference type="Proteomes" id="UP000600101"/>
    </source>
</evidence>
<evidence type="ECO:0000256" key="9">
    <source>
        <dbReference type="RuleBase" id="RU365093"/>
    </source>
</evidence>
<dbReference type="InterPro" id="IPR050739">
    <property type="entry name" value="MFP"/>
</dbReference>
<keyword evidence="15" id="KW-1185">Reference proteome</keyword>
<reference evidence="14" key="1">
    <citation type="submission" date="2020-08" db="EMBL/GenBank/DDBJ databases">
        <authorList>
            <person name="Hu Y."/>
            <person name="Nguyen S.V."/>
            <person name="Li F."/>
            <person name="Fanning S."/>
        </authorList>
    </citation>
    <scope>NUCLEOTIDE SEQUENCE</scope>
    <source>
        <strain evidence="14">SYSU D8009</strain>
    </source>
</reference>
<dbReference type="Gene3D" id="2.40.30.170">
    <property type="match status" value="1"/>
</dbReference>
<feature type="compositionally biased region" description="Basic and acidic residues" evidence="11">
    <location>
        <begin position="1"/>
        <end position="11"/>
    </location>
</feature>
<keyword evidence="8" id="KW-0472">Membrane</keyword>
<protein>
    <recommendedName>
        <fullName evidence="9">Membrane fusion protein (MFP) family protein</fullName>
    </recommendedName>
</protein>
<dbReference type="Gene3D" id="1.10.287.1490">
    <property type="match status" value="1"/>
</dbReference>
<dbReference type="Gene3D" id="2.40.50.100">
    <property type="match status" value="1"/>
</dbReference>
<evidence type="ECO:0000259" key="13">
    <source>
        <dbReference type="Pfam" id="PF26002"/>
    </source>
</evidence>
<gene>
    <name evidence="14" type="ORF">H7965_19460</name>
</gene>
<evidence type="ECO:0000256" key="11">
    <source>
        <dbReference type="SAM" id="MobiDB-lite"/>
    </source>
</evidence>
<keyword evidence="3 9" id="KW-0813">Transport</keyword>
<evidence type="ECO:0000313" key="14">
    <source>
        <dbReference type="EMBL" id="MBC4017490.1"/>
    </source>
</evidence>
<dbReference type="PANTHER" id="PTHR30386:SF17">
    <property type="entry name" value="ALKALINE PROTEASE SECRETION PROTEIN APRE"/>
    <property type="match status" value="1"/>
</dbReference>
<comment type="subcellular location">
    <subcellularLocation>
        <location evidence="1 9">Cell inner membrane</location>
        <topology evidence="1 9">Single-pass membrane protein</topology>
    </subcellularLocation>
</comment>
<dbReference type="Pfam" id="PF25994">
    <property type="entry name" value="HH_AprE"/>
    <property type="match status" value="1"/>
</dbReference>
<feature type="coiled-coil region" evidence="10">
    <location>
        <begin position="204"/>
        <end position="238"/>
    </location>
</feature>
<evidence type="ECO:0000259" key="12">
    <source>
        <dbReference type="Pfam" id="PF25994"/>
    </source>
</evidence>
<dbReference type="AlphaFoldDB" id="A0A9X0R1C0"/>
<dbReference type="GO" id="GO:0015031">
    <property type="term" value="P:protein transport"/>
    <property type="evidence" value="ECO:0007669"/>
    <property type="project" value="InterPro"/>
</dbReference>
<keyword evidence="6" id="KW-0812">Transmembrane</keyword>
<sequence>MQQLIEERPETRQGAGQSLVRADTGLPTALPPPLSIEAQLEARVQSPPVARVARMALLTLSLSIVPFVGWATMTKMEQAVIASGQLIPEGRRKTVNLLEPGILRRLLVQDGTLVQEGQPLLQLDVTQAEASADQARAQYWGGRARIARLRAEQAESRTLEFPEEVQRAAAENPSVLNFIEVEQSLFRARWGAFDGQVAVQERAISQLREQISGVRGQRDAAEAQVRSTREQIAGLSRLLAQGFASRFTVLELQRTEASFVSAIATAMSQEAQLREQVSQAEKQLATIRLTRLSEIATDLQTTETQTASAAGALRAAQDVLNRREVLAPESGKVTNIQAFTPGATIGSGQPILDLVPARDRFIVEAQVMPIDIEQVQVGQRVNVRLSSYRTRELPTFPGHVTYVAADAQQTQAGVSFFVLRAELDQSVLDLYPHVRLGAGMPTEVYVLGEERTPLSYLLSPIRNAARRAFRD</sequence>
<dbReference type="Proteomes" id="UP000600101">
    <property type="component" value="Unassembled WGS sequence"/>
</dbReference>